<keyword evidence="3" id="KW-0472">Membrane</keyword>
<feature type="transmembrane region" description="Helical" evidence="3">
    <location>
        <begin position="176"/>
        <end position="196"/>
    </location>
</feature>
<keyword evidence="3" id="KW-0812">Transmembrane</keyword>
<dbReference type="PANTHER" id="PTHR43653">
    <property type="entry name" value="CYTOCHROME C ASSEMBLY PROTEIN-RELATED"/>
    <property type="match status" value="1"/>
</dbReference>
<evidence type="ECO:0000313" key="7">
    <source>
        <dbReference type="Proteomes" id="UP000050277"/>
    </source>
</evidence>
<keyword evidence="2" id="KW-0201">Cytochrome c-type biogenesis</keyword>
<feature type="transmembrane region" description="Helical" evidence="3">
    <location>
        <begin position="444"/>
        <end position="465"/>
    </location>
</feature>
<keyword evidence="3" id="KW-1133">Transmembrane helix</keyword>
<protein>
    <recommendedName>
        <fullName evidence="8">Cytochrome C biogenesis protein</fullName>
    </recommendedName>
</protein>
<dbReference type="InterPro" id="IPR002541">
    <property type="entry name" value="Cyt_c_assembly"/>
</dbReference>
<comment type="similarity">
    <text evidence="1">Belongs to the CcmF/CycK/Ccl1/NrfE/CcsA family.</text>
</comment>
<feature type="transmembrane region" description="Helical" evidence="3">
    <location>
        <begin position="249"/>
        <end position="267"/>
    </location>
</feature>
<proteinExistence type="inferred from homology"/>
<dbReference type="PATRIC" id="fig|70996.4.peg.4485"/>
<dbReference type="PRINTS" id="PR01410">
    <property type="entry name" value="CCBIOGENESIS"/>
</dbReference>
<feature type="transmembrane region" description="Helical" evidence="3">
    <location>
        <begin position="6"/>
        <end position="29"/>
    </location>
</feature>
<dbReference type="AlphaFoldDB" id="A0A0P6XZ94"/>
<dbReference type="GO" id="GO:0016020">
    <property type="term" value="C:membrane"/>
    <property type="evidence" value="ECO:0007669"/>
    <property type="project" value="InterPro"/>
</dbReference>
<evidence type="ECO:0000313" key="6">
    <source>
        <dbReference type="EMBL" id="KPL88910.1"/>
    </source>
</evidence>
<dbReference type="InterPro" id="IPR003567">
    <property type="entry name" value="Cyt_c_biogenesis"/>
</dbReference>
<evidence type="ECO:0008006" key="8">
    <source>
        <dbReference type="Google" id="ProtNLM"/>
    </source>
</evidence>
<accession>A0A0P6XZ94</accession>
<evidence type="ECO:0000259" key="5">
    <source>
        <dbReference type="Pfam" id="PF16327"/>
    </source>
</evidence>
<feature type="transmembrane region" description="Helical" evidence="3">
    <location>
        <begin position="119"/>
        <end position="138"/>
    </location>
</feature>
<evidence type="ECO:0000256" key="1">
    <source>
        <dbReference type="ARBA" id="ARBA00009186"/>
    </source>
</evidence>
<feature type="transmembrane region" description="Helical" evidence="3">
    <location>
        <begin position="471"/>
        <end position="489"/>
    </location>
</feature>
<name>A0A0P6XZ94_9CHLR</name>
<sequence length="781" mass="85375">MNLFMFGTLLLVVALVATFTATTSYILLIAGQRTALNWGRWGVRIAAVAIVVAALLLLALFYFGRYEFDYVYNYSSNDLELRYKLSALWAGQQGSFMIWALVGLLAAPLLLRRSREFEPFVLMPLMAVQVAIISFMLINNPFALRFDVAKQIIYAEDGRGLNELLHNPWMVIHPPILFLGYGLLAIPFAYAIAGLWRRDYDAWVKAALPWTITAWVVLTTALTLGGYWAYETLGWGGYWAWDPVENSSLLPWLTVTALLHGMLVQRAHGGLRRANISLAIATYGLVMYASFLTRSGILGDFSVHSFTEDGLGTTMAVVLILGLVASLAIFIKRWRDIPINKLSENLFSRDSLFVLGMFCLVIITLIVGIGTSMPLFSQTPVLRDGLRTTFAKAFDIAASQDGRFSLQPSFFRTVTPPFGLVVIGLMTLAPLLGWRGGNMRKFIYALRMPAILAVVATVVGLLLGVRKPLSLAYLGLGSLGLGVNLLMIVRTVRGGWMRIGGYAAHIGAALLVIGFVGSSAYSSPDINMTIPLNTTQTAFGHKITFEGYATRTNNQGAEKGVIDLAVQRENGAVQDAAPQLYLNPRDGQWISNPAIIREWWGDLYISPGKYLAESNPNLLTLAQGQKGSVGPYSFVFQNFDYSLPEGHTGAETNTDEITIKARLTFYDEAGNATTIEPGLRAIAEVGNQPEPYTLADGNQVLISALSLENRQVQLQIVGLDLPILPERADIFVSTKPAVGLVWVGTVVMTLGGSLAATRRFIEHATKKRAQASVPEAATQAA</sequence>
<gene>
    <name evidence="6" type="ORF">SE18_09610</name>
</gene>
<dbReference type="InterPro" id="IPR032523">
    <property type="entry name" value="CcmF_C"/>
</dbReference>
<feature type="transmembrane region" description="Helical" evidence="3">
    <location>
        <begin position="501"/>
        <end position="521"/>
    </location>
</feature>
<dbReference type="GO" id="GO:0015232">
    <property type="term" value="F:heme transmembrane transporter activity"/>
    <property type="evidence" value="ECO:0007669"/>
    <property type="project" value="InterPro"/>
</dbReference>
<feature type="transmembrane region" description="Helical" evidence="3">
    <location>
        <begin position="208"/>
        <end position="229"/>
    </location>
</feature>
<evidence type="ECO:0000256" key="2">
    <source>
        <dbReference type="ARBA" id="ARBA00022748"/>
    </source>
</evidence>
<feature type="domain" description="Cytochrome c assembly protein" evidence="4">
    <location>
        <begin position="92"/>
        <end position="295"/>
    </location>
</feature>
<feature type="transmembrane region" description="Helical" evidence="3">
    <location>
        <begin position="83"/>
        <end position="107"/>
    </location>
</feature>
<keyword evidence="7" id="KW-1185">Reference proteome</keyword>
<feature type="transmembrane region" description="Helical" evidence="3">
    <location>
        <begin position="311"/>
        <end position="331"/>
    </location>
</feature>
<dbReference type="PANTHER" id="PTHR43653:SF1">
    <property type="entry name" value="CYTOCHROME C-TYPE BIOGENESIS PROTEIN CCMF"/>
    <property type="match status" value="1"/>
</dbReference>
<dbReference type="RefSeq" id="WP_054534228.1">
    <property type="nucleotide sequence ID" value="NZ_LGKP01000015.1"/>
</dbReference>
<evidence type="ECO:0000259" key="4">
    <source>
        <dbReference type="Pfam" id="PF01578"/>
    </source>
</evidence>
<feature type="transmembrane region" description="Helical" evidence="3">
    <location>
        <begin position="352"/>
        <end position="376"/>
    </location>
</feature>
<dbReference type="GO" id="GO:0017004">
    <property type="term" value="P:cytochrome complex assembly"/>
    <property type="evidence" value="ECO:0007669"/>
    <property type="project" value="UniProtKB-KW"/>
</dbReference>
<dbReference type="OrthoDB" id="9761451at2"/>
<dbReference type="STRING" id="70996.SE18_09610"/>
<comment type="caution">
    <text evidence="6">The sequence shown here is derived from an EMBL/GenBank/DDBJ whole genome shotgun (WGS) entry which is preliminary data.</text>
</comment>
<organism evidence="6 7">
    <name type="scientific">Herpetosiphon geysericola</name>
    <dbReference type="NCBI Taxonomy" id="70996"/>
    <lineage>
        <taxon>Bacteria</taxon>
        <taxon>Bacillati</taxon>
        <taxon>Chloroflexota</taxon>
        <taxon>Chloroflexia</taxon>
        <taxon>Herpetosiphonales</taxon>
        <taxon>Herpetosiphonaceae</taxon>
        <taxon>Herpetosiphon</taxon>
    </lineage>
</organism>
<feature type="transmembrane region" description="Helical" evidence="3">
    <location>
        <begin position="41"/>
        <end position="63"/>
    </location>
</feature>
<dbReference type="Pfam" id="PF01578">
    <property type="entry name" value="Cytochrom_C_asm"/>
    <property type="match status" value="1"/>
</dbReference>
<dbReference type="GO" id="GO:0020037">
    <property type="term" value="F:heme binding"/>
    <property type="evidence" value="ECO:0007669"/>
    <property type="project" value="InterPro"/>
</dbReference>
<dbReference type="Proteomes" id="UP000050277">
    <property type="component" value="Unassembled WGS sequence"/>
</dbReference>
<dbReference type="EMBL" id="LGKP01000015">
    <property type="protein sequence ID" value="KPL88910.1"/>
    <property type="molecule type" value="Genomic_DNA"/>
</dbReference>
<evidence type="ECO:0000256" key="3">
    <source>
        <dbReference type="SAM" id="Phobius"/>
    </source>
</evidence>
<dbReference type="Pfam" id="PF16327">
    <property type="entry name" value="CcmF_C"/>
    <property type="match status" value="1"/>
</dbReference>
<feature type="transmembrane region" description="Helical" evidence="3">
    <location>
        <begin position="414"/>
        <end position="432"/>
    </location>
</feature>
<feature type="transmembrane region" description="Helical" evidence="3">
    <location>
        <begin position="274"/>
        <end position="291"/>
    </location>
</feature>
<feature type="domain" description="Cytochrome c-type biogenesis protein CcmF C-terminal" evidence="5">
    <location>
        <begin position="400"/>
        <end position="613"/>
    </location>
</feature>
<reference evidence="6 7" key="1">
    <citation type="submission" date="2015-07" db="EMBL/GenBank/DDBJ databases">
        <title>Whole genome sequence of Herpetosiphon geysericola DSM 7119.</title>
        <authorList>
            <person name="Hemp J."/>
            <person name="Ward L.M."/>
            <person name="Pace L.A."/>
            <person name="Fischer W.W."/>
        </authorList>
    </citation>
    <scope>NUCLEOTIDE SEQUENCE [LARGE SCALE GENOMIC DNA]</scope>
    <source>
        <strain evidence="6 7">DSM 7119</strain>
    </source>
</reference>